<dbReference type="PANTHER" id="PTHR30570">
    <property type="entry name" value="PERIPLASMIC PHOSPHATE BINDING COMPONENT OF PHOSPHATE ABC TRANSPORTER"/>
    <property type="match status" value="1"/>
</dbReference>
<evidence type="ECO:0000256" key="8">
    <source>
        <dbReference type="ARBA" id="ARBA00022729"/>
    </source>
</evidence>
<keyword evidence="6 12" id="KW-1003">Cell membrane</keyword>
<dbReference type="NCBIfam" id="TIGR02136">
    <property type="entry name" value="ptsS_2"/>
    <property type="match status" value="1"/>
</dbReference>
<dbReference type="OrthoDB" id="9790048at2"/>
<keyword evidence="5 12" id="KW-0813">Transport</keyword>
<evidence type="ECO:0000256" key="6">
    <source>
        <dbReference type="ARBA" id="ARBA00022475"/>
    </source>
</evidence>
<dbReference type="InterPro" id="IPR011862">
    <property type="entry name" value="Phos-bd"/>
</dbReference>
<organism evidence="14 15">
    <name type="scientific">Agrilactobacillus composti DSM 18527 = JCM 14202</name>
    <dbReference type="NCBI Taxonomy" id="1423734"/>
    <lineage>
        <taxon>Bacteria</taxon>
        <taxon>Bacillati</taxon>
        <taxon>Bacillota</taxon>
        <taxon>Bacilli</taxon>
        <taxon>Lactobacillales</taxon>
        <taxon>Lactobacillaceae</taxon>
        <taxon>Agrilactobacillus</taxon>
    </lineage>
</organism>
<feature type="signal peptide" evidence="12">
    <location>
        <begin position="1"/>
        <end position="19"/>
    </location>
</feature>
<dbReference type="GO" id="GO:0042301">
    <property type="term" value="F:phosphate ion binding"/>
    <property type="evidence" value="ECO:0007669"/>
    <property type="project" value="UniProtKB-UniRule"/>
</dbReference>
<accession>X0PU72</accession>
<evidence type="ECO:0000313" key="15">
    <source>
        <dbReference type="Proteomes" id="UP000051236"/>
    </source>
</evidence>
<proteinExistence type="inferred from homology"/>
<dbReference type="GO" id="GO:0005886">
    <property type="term" value="C:plasma membrane"/>
    <property type="evidence" value="ECO:0007669"/>
    <property type="project" value="UniProtKB-SubCell"/>
</dbReference>
<comment type="subcellular location">
    <subcellularLocation>
        <location evidence="2 12">Cell membrane</location>
        <topology evidence="2 12">Lipid-anchor</topology>
    </subcellularLocation>
</comment>
<evidence type="ECO:0000256" key="1">
    <source>
        <dbReference type="ARBA" id="ARBA00002841"/>
    </source>
</evidence>
<reference evidence="14 15" key="1">
    <citation type="journal article" date="2015" name="Genome Announc.">
        <title>Expanding the biotechnology potential of lactobacilli through comparative genomics of 213 strains and associated genera.</title>
        <authorList>
            <person name="Sun Z."/>
            <person name="Harris H.M."/>
            <person name="McCann A."/>
            <person name="Guo C."/>
            <person name="Argimon S."/>
            <person name="Zhang W."/>
            <person name="Yang X."/>
            <person name="Jeffery I.B."/>
            <person name="Cooney J.C."/>
            <person name="Kagawa T.F."/>
            <person name="Liu W."/>
            <person name="Song Y."/>
            <person name="Salvetti E."/>
            <person name="Wrobel A."/>
            <person name="Rasinkangas P."/>
            <person name="Parkhill J."/>
            <person name="Rea M.C."/>
            <person name="O'Sullivan O."/>
            <person name="Ritari J."/>
            <person name="Douillard F.P."/>
            <person name="Paul Ross R."/>
            <person name="Yang R."/>
            <person name="Briner A.E."/>
            <person name="Felis G.E."/>
            <person name="de Vos W.M."/>
            <person name="Barrangou R."/>
            <person name="Klaenhammer T.R."/>
            <person name="Caufield P.W."/>
            <person name="Cui Y."/>
            <person name="Zhang H."/>
            <person name="O'Toole P.W."/>
        </authorList>
    </citation>
    <scope>NUCLEOTIDE SEQUENCE [LARGE SCALE GENOMIC DNA]</scope>
    <source>
        <strain evidence="14 15">DSM 18527</strain>
    </source>
</reference>
<protein>
    <recommendedName>
        <fullName evidence="12">Phosphate-binding protein</fullName>
    </recommendedName>
</protein>
<comment type="similarity">
    <text evidence="3 12">Belongs to the PstS family.</text>
</comment>
<dbReference type="PROSITE" id="PS51257">
    <property type="entry name" value="PROKAR_LIPOPROTEIN"/>
    <property type="match status" value="1"/>
</dbReference>
<keyword evidence="10 12" id="KW-0564">Palmitate</keyword>
<evidence type="ECO:0000313" key="14">
    <source>
        <dbReference type="EMBL" id="KRM33555.1"/>
    </source>
</evidence>
<dbReference type="AlphaFoldDB" id="X0PU72"/>
<dbReference type="PATRIC" id="fig|1423734.3.peg.2782"/>
<name>X0PU72_9LACO</name>
<keyword evidence="7 12" id="KW-0592">Phosphate transport</keyword>
<dbReference type="InterPro" id="IPR024370">
    <property type="entry name" value="PBP_domain"/>
</dbReference>
<evidence type="ECO:0000256" key="4">
    <source>
        <dbReference type="ARBA" id="ARBA00011529"/>
    </source>
</evidence>
<evidence type="ECO:0000256" key="7">
    <source>
        <dbReference type="ARBA" id="ARBA00022592"/>
    </source>
</evidence>
<dbReference type="PANTHER" id="PTHR30570:SF4">
    <property type="entry name" value="PHOSPHATE-BINDING PROTEIN PSTS 1"/>
    <property type="match status" value="1"/>
</dbReference>
<evidence type="ECO:0000256" key="11">
    <source>
        <dbReference type="ARBA" id="ARBA00023288"/>
    </source>
</evidence>
<dbReference type="eggNOG" id="COG0226">
    <property type="taxonomic scope" value="Bacteria"/>
</dbReference>
<evidence type="ECO:0000256" key="5">
    <source>
        <dbReference type="ARBA" id="ARBA00022448"/>
    </source>
</evidence>
<dbReference type="Pfam" id="PF12849">
    <property type="entry name" value="PBP_like_2"/>
    <property type="match status" value="1"/>
</dbReference>
<dbReference type="EMBL" id="AZGA01000048">
    <property type="protein sequence ID" value="KRM33555.1"/>
    <property type="molecule type" value="Genomic_DNA"/>
</dbReference>
<dbReference type="SUPFAM" id="SSF53850">
    <property type="entry name" value="Periplasmic binding protein-like II"/>
    <property type="match status" value="1"/>
</dbReference>
<comment type="subunit">
    <text evidence="4 12">The complex is composed of two ATP-binding proteins (PstB), two transmembrane proteins (PstC and PstA) and a solute-binding protein (PstS).</text>
</comment>
<gene>
    <name evidence="14" type="ORF">FC83_GL002737</name>
</gene>
<feature type="domain" description="PBP" evidence="13">
    <location>
        <begin position="32"/>
        <end position="263"/>
    </location>
</feature>
<evidence type="ECO:0000256" key="9">
    <source>
        <dbReference type="ARBA" id="ARBA00023136"/>
    </source>
</evidence>
<comment type="function">
    <text evidence="1">Part of the ABC transporter complex PstSACB involved in phosphate import.</text>
</comment>
<keyword evidence="11 12" id="KW-0449">Lipoprotein</keyword>
<keyword evidence="9" id="KW-0472">Membrane</keyword>
<dbReference type="STRING" id="1423734.FC83_GL002737"/>
<dbReference type="RefSeq" id="WP_035455539.1">
    <property type="nucleotide sequence ID" value="NZ_AZGA01000048.1"/>
</dbReference>
<evidence type="ECO:0000256" key="2">
    <source>
        <dbReference type="ARBA" id="ARBA00004193"/>
    </source>
</evidence>
<keyword evidence="15" id="KW-1185">Reference proteome</keyword>
<dbReference type="GO" id="GO:0006817">
    <property type="term" value="P:phosphate ion transport"/>
    <property type="evidence" value="ECO:0007669"/>
    <property type="project" value="UniProtKB-UniRule"/>
</dbReference>
<evidence type="ECO:0000256" key="10">
    <source>
        <dbReference type="ARBA" id="ARBA00023139"/>
    </source>
</evidence>
<dbReference type="Gene3D" id="3.40.190.10">
    <property type="entry name" value="Periplasmic binding protein-like II"/>
    <property type="match status" value="2"/>
</dbReference>
<evidence type="ECO:0000256" key="3">
    <source>
        <dbReference type="ARBA" id="ARBA00008725"/>
    </source>
</evidence>
<evidence type="ECO:0000256" key="12">
    <source>
        <dbReference type="RuleBase" id="RU367119"/>
    </source>
</evidence>
<evidence type="ECO:0000259" key="13">
    <source>
        <dbReference type="Pfam" id="PF12849"/>
    </source>
</evidence>
<dbReference type="InterPro" id="IPR050811">
    <property type="entry name" value="Phosphate_ABC_transporter"/>
</dbReference>
<dbReference type="CDD" id="cd13653">
    <property type="entry name" value="PBP2_phosphate_like_1"/>
    <property type="match status" value="1"/>
</dbReference>
<comment type="caution">
    <text evidence="14">The sequence shown here is derived from an EMBL/GenBank/DDBJ whole genome shotgun (WGS) entry which is preliminary data.</text>
</comment>
<sequence>MKKRFLLPLISLVGVFVLAGCSSGSKSASTTSKASGTAKITVVGSTALQPLVEQASTQYQQDNSQVQITVQGGGSGAGLSQVSEGSVSVGNSDIFAEDQNGIDPNKLVDHKVAVVGIAPVANKEAGVTNITKQQLIDIFTKKVTNWKDVGGKDMPIVIINRAQGSGTRATFESLGLNKQKAATAPEQDSSGTVQKMVASTPGAISYLAFSYFKDNLQPLSVDGVKPTEANVKINKWTIWSYEHMYTKGSPKAPVAKFINYVQSSPVQKTLVKKLGYISISQMKVERTAGGQVNDVKP</sequence>
<keyword evidence="8 12" id="KW-0732">Signal</keyword>
<feature type="chain" id="PRO_5039747532" description="Phosphate-binding protein" evidence="12">
    <location>
        <begin position="20"/>
        <end position="297"/>
    </location>
</feature>
<comment type="function">
    <text evidence="12">Involved in the system for phosphate transport across the cytoplasmic membrane.</text>
</comment>
<dbReference type="Proteomes" id="UP000051236">
    <property type="component" value="Unassembled WGS sequence"/>
</dbReference>